<dbReference type="InterPro" id="IPR036915">
    <property type="entry name" value="Cyclin-like_sf"/>
</dbReference>
<evidence type="ECO:0000313" key="5">
    <source>
        <dbReference type="Proteomes" id="UP000886520"/>
    </source>
</evidence>
<name>A0A9D4UVX1_ADICA</name>
<feature type="compositionally biased region" description="Basic and acidic residues" evidence="2">
    <location>
        <begin position="336"/>
        <end position="362"/>
    </location>
</feature>
<evidence type="ECO:0000313" key="4">
    <source>
        <dbReference type="EMBL" id="KAI5074819.1"/>
    </source>
</evidence>
<comment type="similarity">
    <text evidence="1">Belongs to the cyclin family.</text>
</comment>
<dbReference type="OrthoDB" id="10264655at2759"/>
<dbReference type="CDD" id="cd20532">
    <property type="entry name" value="CYCLIN_CCNL_rpt1"/>
    <property type="match status" value="1"/>
</dbReference>
<keyword evidence="5" id="KW-1185">Reference proteome</keyword>
<dbReference type="Proteomes" id="UP000886520">
    <property type="component" value="Chromosome 10"/>
</dbReference>
<evidence type="ECO:0000259" key="3">
    <source>
        <dbReference type="SMART" id="SM00385"/>
    </source>
</evidence>
<organism evidence="4 5">
    <name type="scientific">Adiantum capillus-veneris</name>
    <name type="common">Maidenhair fern</name>
    <dbReference type="NCBI Taxonomy" id="13818"/>
    <lineage>
        <taxon>Eukaryota</taxon>
        <taxon>Viridiplantae</taxon>
        <taxon>Streptophyta</taxon>
        <taxon>Embryophyta</taxon>
        <taxon>Tracheophyta</taxon>
        <taxon>Polypodiopsida</taxon>
        <taxon>Polypodiidae</taxon>
        <taxon>Polypodiales</taxon>
        <taxon>Pteridineae</taxon>
        <taxon>Pteridaceae</taxon>
        <taxon>Vittarioideae</taxon>
        <taxon>Adiantum</taxon>
    </lineage>
</organism>
<feature type="domain" description="Cyclin-like" evidence="3">
    <location>
        <begin position="40"/>
        <end position="150"/>
    </location>
</feature>
<dbReference type="AlphaFoldDB" id="A0A9D4UVX1"/>
<dbReference type="InterPro" id="IPR013763">
    <property type="entry name" value="Cyclin-like_dom"/>
</dbReference>
<dbReference type="InterPro" id="IPR006671">
    <property type="entry name" value="Cyclin_N"/>
</dbReference>
<dbReference type="Pfam" id="PF21797">
    <property type="entry name" value="CycT2-like_C"/>
    <property type="match status" value="1"/>
</dbReference>
<feature type="region of interest" description="Disordered" evidence="2">
    <location>
        <begin position="336"/>
        <end position="379"/>
    </location>
</feature>
<keyword evidence="1" id="KW-0195">Cyclin</keyword>
<dbReference type="Pfam" id="PF00134">
    <property type="entry name" value="Cyclin_N"/>
    <property type="match status" value="1"/>
</dbReference>
<dbReference type="GO" id="GO:0006357">
    <property type="term" value="P:regulation of transcription by RNA polymerase II"/>
    <property type="evidence" value="ECO:0007669"/>
    <property type="project" value="InterPro"/>
</dbReference>
<evidence type="ECO:0000256" key="2">
    <source>
        <dbReference type="SAM" id="MobiDB-lite"/>
    </source>
</evidence>
<dbReference type="SMART" id="SM00385">
    <property type="entry name" value="CYCLIN"/>
    <property type="match status" value="2"/>
</dbReference>
<proteinExistence type="inferred from homology"/>
<evidence type="ECO:0000256" key="1">
    <source>
        <dbReference type="RuleBase" id="RU000383"/>
    </source>
</evidence>
<dbReference type="EMBL" id="JABFUD020000010">
    <property type="protein sequence ID" value="KAI5074819.1"/>
    <property type="molecule type" value="Genomic_DNA"/>
</dbReference>
<dbReference type="InterPro" id="IPR043198">
    <property type="entry name" value="Cyclin/Ssn8"/>
</dbReference>
<sequence>MLDFGPGSFFLGPAELVDSPSFRHGVSADTEKSLRIYACEIIQEAGILLRLPQAVAATAQVLFHRFFCKQSFRDFDARSAAASCFWLSMKLEEVEGASNRGHKPSQLNDVVHMFEHIRARREGTHPLPPHAPGFKIRKEQLLKLETRILVELGFVCHVEHPHKLMLGYLNCLQASKDLIQESWNLVNDSLRTTLCVSYPSNVIACGIIYAAARLLSVALPENPPWWALFDVTSDQIRSICAVLADLYRQPKAQFIDVKAPSLKSVAAISSLPVSSSLDSLIKPAQVQPSSVDSASNCANSADICCSNSNHVISPSSTSKVLNSCVLNASGFPPSKDVARDDASRHLSRVRSSEGKKRSRESPGRVFTEMHTGSLSTSTGGGKITVGVQVSFKQDPHCSGLNGFKVLCLQGCGRFVLRHYPQ</sequence>
<dbReference type="Gene3D" id="1.10.472.10">
    <property type="entry name" value="Cyclin-like"/>
    <property type="match status" value="2"/>
</dbReference>
<gene>
    <name evidence="4" type="ORF">GOP47_0010780</name>
</gene>
<dbReference type="PANTHER" id="PTHR10026">
    <property type="entry name" value="CYCLIN"/>
    <property type="match status" value="1"/>
</dbReference>
<dbReference type="PIRSF" id="PIRSF036580">
    <property type="entry name" value="Cyclin_L"/>
    <property type="match status" value="1"/>
</dbReference>
<accession>A0A9D4UVX1</accession>
<reference evidence="4" key="1">
    <citation type="submission" date="2021-01" db="EMBL/GenBank/DDBJ databases">
        <title>Adiantum capillus-veneris genome.</title>
        <authorList>
            <person name="Fang Y."/>
            <person name="Liao Q."/>
        </authorList>
    </citation>
    <scope>NUCLEOTIDE SEQUENCE</scope>
    <source>
        <strain evidence="4">H3</strain>
        <tissue evidence="4">Leaf</tissue>
    </source>
</reference>
<protein>
    <recommendedName>
        <fullName evidence="3">Cyclin-like domain-containing protein</fullName>
    </recommendedName>
</protein>
<comment type="caution">
    <text evidence="4">The sequence shown here is derived from an EMBL/GenBank/DDBJ whole genome shotgun (WGS) entry which is preliminary data.</text>
</comment>
<dbReference type="FunFam" id="1.10.472.10:FF:000031">
    <property type="entry name" value="cyclin-L1-1-like isoform X1"/>
    <property type="match status" value="1"/>
</dbReference>
<dbReference type="SUPFAM" id="SSF47954">
    <property type="entry name" value="Cyclin-like"/>
    <property type="match status" value="2"/>
</dbReference>
<dbReference type="GO" id="GO:0016538">
    <property type="term" value="F:cyclin-dependent protein serine/threonine kinase regulator activity"/>
    <property type="evidence" value="ECO:0007669"/>
    <property type="project" value="InterPro"/>
</dbReference>
<feature type="domain" description="Cyclin-like" evidence="3">
    <location>
        <begin position="163"/>
        <end position="245"/>
    </location>
</feature>